<name>A0A024TBY5_9STRA</name>
<feature type="non-terminal residue" evidence="2">
    <location>
        <position position="77"/>
    </location>
</feature>
<gene>
    <name evidence="2" type="ORF">H310_14023</name>
</gene>
<reference evidence="2" key="1">
    <citation type="submission" date="2013-12" db="EMBL/GenBank/DDBJ databases">
        <title>The Genome Sequence of Aphanomyces invadans NJM9701.</title>
        <authorList>
            <consortium name="The Broad Institute Genomics Platform"/>
            <person name="Russ C."/>
            <person name="Tyler B."/>
            <person name="van West P."/>
            <person name="Dieguez-Uribeondo J."/>
            <person name="Young S.K."/>
            <person name="Zeng Q."/>
            <person name="Gargeya S."/>
            <person name="Fitzgerald M."/>
            <person name="Abouelleil A."/>
            <person name="Alvarado L."/>
            <person name="Chapman S.B."/>
            <person name="Gainer-Dewar J."/>
            <person name="Goldberg J."/>
            <person name="Griggs A."/>
            <person name="Gujja S."/>
            <person name="Hansen M."/>
            <person name="Howarth C."/>
            <person name="Imamovic A."/>
            <person name="Ireland A."/>
            <person name="Larimer J."/>
            <person name="McCowan C."/>
            <person name="Murphy C."/>
            <person name="Pearson M."/>
            <person name="Poon T.W."/>
            <person name="Priest M."/>
            <person name="Roberts A."/>
            <person name="Saif S."/>
            <person name="Shea T."/>
            <person name="Sykes S."/>
            <person name="Wortman J."/>
            <person name="Nusbaum C."/>
            <person name="Birren B."/>
        </authorList>
    </citation>
    <scope>NUCLEOTIDE SEQUENCE [LARGE SCALE GENOMIC DNA]</scope>
    <source>
        <strain evidence="2">NJM9701</strain>
    </source>
</reference>
<dbReference type="RefSeq" id="XP_008879956.1">
    <property type="nucleotide sequence ID" value="XM_008881734.1"/>
</dbReference>
<dbReference type="EMBL" id="KI914010">
    <property type="protein sequence ID" value="ETV91504.1"/>
    <property type="molecule type" value="Genomic_DNA"/>
</dbReference>
<evidence type="ECO:0000256" key="1">
    <source>
        <dbReference type="SAM" id="Coils"/>
    </source>
</evidence>
<dbReference type="OrthoDB" id="7759693at2759"/>
<accession>A0A024TBY5</accession>
<protein>
    <submittedName>
        <fullName evidence="2">Uncharacterized protein</fullName>
    </submittedName>
</protein>
<dbReference type="GeneID" id="20091073"/>
<organism evidence="2">
    <name type="scientific">Aphanomyces invadans</name>
    <dbReference type="NCBI Taxonomy" id="157072"/>
    <lineage>
        <taxon>Eukaryota</taxon>
        <taxon>Sar</taxon>
        <taxon>Stramenopiles</taxon>
        <taxon>Oomycota</taxon>
        <taxon>Saprolegniomycetes</taxon>
        <taxon>Saprolegniales</taxon>
        <taxon>Verrucalvaceae</taxon>
        <taxon>Aphanomyces</taxon>
    </lineage>
</organism>
<dbReference type="AlphaFoldDB" id="A0A024TBY5"/>
<keyword evidence="1" id="KW-0175">Coiled coil</keyword>
<dbReference type="VEuPathDB" id="FungiDB:H310_14023"/>
<proteinExistence type="predicted"/>
<evidence type="ECO:0000313" key="2">
    <source>
        <dbReference type="EMBL" id="ETV91504.1"/>
    </source>
</evidence>
<feature type="coiled-coil region" evidence="1">
    <location>
        <begin position="36"/>
        <end position="63"/>
    </location>
</feature>
<sequence>MSHHLQIDSSVAHCPTHPEIVLRNARRGLDVASGLNRNFVAAIEELQTAFRSLQRKYDEFKVELQFLGSQMEAAQRM</sequence>